<proteinExistence type="predicted"/>
<name>A0A411PMS4_9GAMM</name>
<dbReference type="InterPro" id="IPR032874">
    <property type="entry name" value="DDE_dom"/>
</dbReference>
<organism evidence="2 3">
    <name type="scientific">Shewanella maritima</name>
    <dbReference type="NCBI Taxonomy" id="2520507"/>
    <lineage>
        <taxon>Bacteria</taxon>
        <taxon>Pseudomonadati</taxon>
        <taxon>Pseudomonadota</taxon>
        <taxon>Gammaproteobacteria</taxon>
        <taxon>Alteromonadales</taxon>
        <taxon>Shewanellaceae</taxon>
        <taxon>Shewanella</taxon>
    </lineage>
</organism>
<dbReference type="KEGG" id="smai:EXU30_07970"/>
<reference evidence="2 3" key="1">
    <citation type="submission" date="2019-02" db="EMBL/GenBank/DDBJ databases">
        <title>Shewanella sp. D4-2 isolated from Dokdo Island.</title>
        <authorList>
            <person name="Baek K."/>
        </authorList>
    </citation>
    <scope>NUCLEOTIDE SEQUENCE [LARGE SCALE GENOMIC DNA]</scope>
    <source>
        <strain evidence="2 3">D4-2</strain>
    </source>
</reference>
<gene>
    <name evidence="2" type="ORF">EXU30_07970</name>
</gene>
<evidence type="ECO:0000313" key="3">
    <source>
        <dbReference type="Proteomes" id="UP000291106"/>
    </source>
</evidence>
<evidence type="ECO:0000259" key="1">
    <source>
        <dbReference type="Pfam" id="PF13610"/>
    </source>
</evidence>
<dbReference type="EMBL" id="CP036200">
    <property type="protein sequence ID" value="QBF84840.1"/>
    <property type="molecule type" value="Genomic_DNA"/>
</dbReference>
<keyword evidence="3" id="KW-1185">Reference proteome</keyword>
<dbReference type="AlphaFoldDB" id="A0A411PMS4"/>
<feature type="domain" description="DDE" evidence="1">
    <location>
        <begin position="24"/>
        <end position="96"/>
    </location>
</feature>
<sequence>MHKNDAIRLVSKTELTHRIVSFIININRQFSYTYAVGCLKKEERQHADVKHRKMKYLNNGTDSDLAPIKKLVEVTGGFKRRKRTWSTLQGFESLRSYDERL</sequence>
<evidence type="ECO:0000313" key="2">
    <source>
        <dbReference type="EMBL" id="QBF84840.1"/>
    </source>
</evidence>
<dbReference type="Pfam" id="PF13610">
    <property type="entry name" value="DDE_Tnp_IS240"/>
    <property type="match status" value="1"/>
</dbReference>
<dbReference type="Proteomes" id="UP000291106">
    <property type="component" value="Chromosome"/>
</dbReference>
<accession>A0A411PMS4</accession>
<dbReference type="OrthoDB" id="4315389at2"/>
<protein>
    <submittedName>
        <fullName evidence="2">DDE domain-containing protein</fullName>
    </submittedName>
</protein>